<protein>
    <submittedName>
        <fullName evidence="1">Uncharacterized protein</fullName>
    </submittedName>
</protein>
<dbReference type="PANTHER" id="PTHR33187:SF11">
    <property type="entry name" value="AMINOTRANSFERASE-LIKE PLANT MOBILE DOMAIN-CONTAINING PROTEIN"/>
    <property type="match status" value="1"/>
</dbReference>
<dbReference type="EMBL" id="RXGB01030012">
    <property type="protein sequence ID" value="TMW81120.1"/>
    <property type="molecule type" value="Genomic_DNA"/>
</dbReference>
<sequence length="140" mass="16043">MPAWTLGGKHGWMTSGVGFHYRLWKTYMVGRDRACYALITVGKHTRSDDVDRDMPSLPLDGTHGGTTSARYAIIALGHHIRLENVRRGIPSWPLSRTHGVACYHRPWITYTVELRRAWHSIIALRMITRLDDVRHVMPSL</sequence>
<comment type="caution">
    <text evidence="1">The sequence shown here is derived from an EMBL/GenBank/DDBJ whole genome shotgun (WGS) entry which is preliminary data.</text>
</comment>
<feature type="non-terminal residue" evidence="1">
    <location>
        <position position="140"/>
    </location>
</feature>
<dbReference type="PANTHER" id="PTHR33187">
    <property type="entry name" value="WU:FI09B08"/>
    <property type="match status" value="1"/>
</dbReference>
<dbReference type="AlphaFoldDB" id="A0A6N2AHL2"/>
<evidence type="ECO:0000313" key="1">
    <source>
        <dbReference type="EMBL" id="TMW81120.1"/>
    </source>
</evidence>
<proteinExistence type="predicted"/>
<reference evidence="1" key="1">
    <citation type="submission" date="2019-05" db="EMBL/GenBank/DDBJ databases">
        <title>The de novo reference genome and transcriptome assemblies of the wild tomato species Solanum chilense.</title>
        <authorList>
            <person name="Stam R."/>
            <person name="Nosenko T."/>
            <person name="Hoerger A.C."/>
            <person name="Stephan W."/>
            <person name="Seidel M.A."/>
            <person name="Kuhn J.M.M."/>
            <person name="Haberer G."/>
            <person name="Tellier A."/>
        </authorList>
    </citation>
    <scope>NUCLEOTIDE SEQUENCE</scope>
    <source>
        <tissue evidence="1">Mature leaves</tissue>
    </source>
</reference>
<name>A0A6N2AHL2_SOLCI</name>
<accession>A0A6N2AHL2</accession>
<gene>
    <name evidence="1" type="ORF">EJD97_011764</name>
</gene>
<organism evidence="1">
    <name type="scientific">Solanum chilense</name>
    <name type="common">Tomato</name>
    <name type="synonym">Lycopersicon chilense</name>
    <dbReference type="NCBI Taxonomy" id="4083"/>
    <lineage>
        <taxon>Eukaryota</taxon>
        <taxon>Viridiplantae</taxon>
        <taxon>Streptophyta</taxon>
        <taxon>Embryophyta</taxon>
        <taxon>Tracheophyta</taxon>
        <taxon>Spermatophyta</taxon>
        <taxon>Magnoliopsida</taxon>
        <taxon>eudicotyledons</taxon>
        <taxon>Gunneridae</taxon>
        <taxon>Pentapetalae</taxon>
        <taxon>asterids</taxon>
        <taxon>lamiids</taxon>
        <taxon>Solanales</taxon>
        <taxon>Solanaceae</taxon>
        <taxon>Solanoideae</taxon>
        <taxon>Solaneae</taxon>
        <taxon>Solanum</taxon>
        <taxon>Solanum subgen. Lycopersicon</taxon>
    </lineage>
</organism>